<dbReference type="Proteomes" id="UP000199161">
    <property type="component" value="Unassembled WGS sequence"/>
</dbReference>
<evidence type="ECO:0000256" key="1">
    <source>
        <dbReference type="ARBA" id="ARBA00007532"/>
    </source>
</evidence>
<protein>
    <recommendedName>
        <fullName evidence="2 11">Dihydrolipoyl dehydrogenase</fullName>
        <ecNumber evidence="2 11">1.8.1.4</ecNumber>
    </recommendedName>
</protein>
<dbReference type="SUPFAM" id="SSF55424">
    <property type="entry name" value="FAD/NAD-linked reductases, dimerisation (C-terminal) domain"/>
    <property type="match status" value="1"/>
</dbReference>
<dbReference type="Pfam" id="PF00364">
    <property type="entry name" value="Biotin_lipoyl"/>
    <property type="match status" value="1"/>
</dbReference>
<name>A0A1I1FC12_NATHA</name>
<comment type="catalytic activity">
    <reaction evidence="10 11">
        <text>N(6)-[(R)-dihydrolipoyl]-L-lysyl-[protein] + NAD(+) = N(6)-[(R)-lipoyl]-L-lysyl-[protein] + NADH + H(+)</text>
        <dbReference type="Rhea" id="RHEA:15045"/>
        <dbReference type="Rhea" id="RHEA-COMP:10474"/>
        <dbReference type="Rhea" id="RHEA-COMP:10475"/>
        <dbReference type="ChEBI" id="CHEBI:15378"/>
        <dbReference type="ChEBI" id="CHEBI:57540"/>
        <dbReference type="ChEBI" id="CHEBI:57945"/>
        <dbReference type="ChEBI" id="CHEBI:83099"/>
        <dbReference type="ChEBI" id="CHEBI:83100"/>
        <dbReference type="EC" id="1.8.1.4"/>
    </reaction>
</comment>
<dbReference type="PANTHER" id="PTHR22912">
    <property type="entry name" value="DISULFIDE OXIDOREDUCTASE"/>
    <property type="match status" value="1"/>
</dbReference>
<dbReference type="GO" id="GO:0050660">
    <property type="term" value="F:flavin adenine dinucleotide binding"/>
    <property type="evidence" value="ECO:0007669"/>
    <property type="project" value="InterPro"/>
</dbReference>
<evidence type="ECO:0000256" key="4">
    <source>
        <dbReference type="ARBA" id="ARBA00022823"/>
    </source>
</evidence>
<evidence type="ECO:0000256" key="5">
    <source>
        <dbReference type="ARBA" id="ARBA00022827"/>
    </source>
</evidence>
<evidence type="ECO:0000259" key="13">
    <source>
        <dbReference type="PROSITE" id="PS50968"/>
    </source>
</evidence>
<accession>A0A1I1FC12</accession>
<comment type="similarity">
    <text evidence="1 11">Belongs to the class-I pyridine nucleotide-disulfide oxidoreductase family.</text>
</comment>
<feature type="compositionally biased region" description="Low complexity" evidence="12">
    <location>
        <begin position="128"/>
        <end position="139"/>
    </location>
</feature>
<keyword evidence="3 11" id="KW-0285">Flavoprotein</keyword>
<dbReference type="GO" id="GO:0006103">
    <property type="term" value="P:2-oxoglutarate metabolic process"/>
    <property type="evidence" value="ECO:0007669"/>
    <property type="project" value="TreeGrafter"/>
</dbReference>
<dbReference type="FunFam" id="3.30.390.30:FF:000001">
    <property type="entry name" value="Dihydrolipoyl dehydrogenase"/>
    <property type="match status" value="1"/>
</dbReference>
<feature type="compositionally biased region" description="Acidic residues" evidence="12">
    <location>
        <begin position="78"/>
        <end position="93"/>
    </location>
</feature>
<dbReference type="InterPro" id="IPR003016">
    <property type="entry name" value="2-oxoA_DH_lipoyl-BS"/>
</dbReference>
<evidence type="ECO:0000313" key="15">
    <source>
        <dbReference type="Proteomes" id="UP000199161"/>
    </source>
</evidence>
<keyword evidence="4" id="KW-0450">Lipoyl</keyword>
<evidence type="ECO:0000256" key="3">
    <source>
        <dbReference type="ARBA" id="ARBA00022630"/>
    </source>
</evidence>
<evidence type="ECO:0000256" key="6">
    <source>
        <dbReference type="ARBA" id="ARBA00023002"/>
    </source>
</evidence>
<proteinExistence type="inferred from homology"/>
<comment type="cofactor">
    <cofactor evidence="11">
        <name>FAD</name>
        <dbReference type="ChEBI" id="CHEBI:57692"/>
    </cofactor>
    <text evidence="11">Binds 1 FAD per subunit.</text>
</comment>
<dbReference type="NCBIfam" id="TIGR01350">
    <property type="entry name" value="lipoamide_DH"/>
    <property type="match status" value="1"/>
</dbReference>
<dbReference type="InterPro" id="IPR036188">
    <property type="entry name" value="FAD/NAD-bd_sf"/>
</dbReference>
<dbReference type="SUPFAM" id="SSF51230">
    <property type="entry name" value="Single hybrid motif"/>
    <property type="match status" value="1"/>
</dbReference>
<comment type="miscellaneous">
    <text evidence="11">The active site is a redox-active disulfide bond.</text>
</comment>
<dbReference type="EMBL" id="FOKW01000003">
    <property type="protein sequence ID" value="SFB96834.1"/>
    <property type="molecule type" value="Genomic_DNA"/>
</dbReference>
<dbReference type="OrthoDB" id="27922at2157"/>
<keyword evidence="9 11" id="KW-0676">Redox-active center</keyword>
<evidence type="ECO:0000313" key="14">
    <source>
        <dbReference type="EMBL" id="SFB96834.1"/>
    </source>
</evidence>
<reference evidence="15" key="1">
    <citation type="submission" date="2016-10" db="EMBL/GenBank/DDBJ databases">
        <authorList>
            <person name="Varghese N."/>
            <person name="Submissions S."/>
        </authorList>
    </citation>
    <scope>NUCLEOTIDE SEQUENCE [LARGE SCALE GENOMIC DNA]</scope>
    <source>
        <strain evidence="15">DSM 13078</strain>
    </source>
</reference>
<dbReference type="EC" id="1.8.1.4" evidence="2 11"/>
<feature type="region of interest" description="Disordered" evidence="12">
    <location>
        <begin position="76"/>
        <end position="156"/>
    </location>
</feature>
<keyword evidence="15" id="KW-1185">Reference proteome</keyword>
<dbReference type="Gene3D" id="3.30.390.30">
    <property type="match status" value="1"/>
</dbReference>
<dbReference type="PROSITE" id="PS00189">
    <property type="entry name" value="LIPOYL"/>
    <property type="match status" value="1"/>
</dbReference>
<gene>
    <name evidence="14" type="ORF">SAMN05444422_103279</name>
</gene>
<dbReference type="InterPro" id="IPR000089">
    <property type="entry name" value="Biotin_lipoyl"/>
</dbReference>
<keyword evidence="6 11" id="KW-0560">Oxidoreductase</keyword>
<evidence type="ECO:0000256" key="9">
    <source>
        <dbReference type="ARBA" id="ARBA00023284"/>
    </source>
</evidence>
<evidence type="ECO:0000256" key="7">
    <source>
        <dbReference type="ARBA" id="ARBA00023027"/>
    </source>
</evidence>
<feature type="compositionally biased region" description="Acidic residues" evidence="12">
    <location>
        <begin position="140"/>
        <end position="149"/>
    </location>
</feature>
<dbReference type="Pfam" id="PF07992">
    <property type="entry name" value="Pyr_redox_2"/>
    <property type="match status" value="1"/>
</dbReference>
<dbReference type="PROSITE" id="PS50968">
    <property type="entry name" value="BIOTINYL_LIPOYL"/>
    <property type="match status" value="1"/>
</dbReference>
<dbReference type="InterPro" id="IPR004099">
    <property type="entry name" value="Pyr_nucl-diS_OxRdtase_dimer"/>
</dbReference>
<keyword evidence="5 11" id="KW-0274">FAD</keyword>
<dbReference type="Pfam" id="PF02852">
    <property type="entry name" value="Pyr_redox_dim"/>
    <property type="match status" value="1"/>
</dbReference>
<dbReference type="InterPro" id="IPR050151">
    <property type="entry name" value="Class-I_Pyr_Nuc-Dis_Oxidored"/>
</dbReference>
<dbReference type="GO" id="GO:0004148">
    <property type="term" value="F:dihydrolipoyl dehydrogenase (NADH) activity"/>
    <property type="evidence" value="ECO:0007669"/>
    <property type="project" value="UniProtKB-EC"/>
</dbReference>
<keyword evidence="8" id="KW-1015">Disulfide bond</keyword>
<feature type="compositionally biased region" description="Acidic residues" evidence="12">
    <location>
        <begin position="103"/>
        <end position="118"/>
    </location>
</feature>
<dbReference type="PRINTS" id="PR00368">
    <property type="entry name" value="FADPNR"/>
</dbReference>
<evidence type="ECO:0000256" key="12">
    <source>
        <dbReference type="SAM" id="MobiDB-lite"/>
    </source>
</evidence>
<dbReference type="InterPro" id="IPR023753">
    <property type="entry name" value="FAD/NAD-binding_dom"/>
</dbReference>
<feature type="domain" description="Lipoyl-binding" evidence="13">
    <location>
        <begin position="2"/>
        <end position="77"/>
    </location>
</feature>
<sequence length="624" mass="64949">MTYEFEVPELGDDVAFGLLVNYNVEVGDEVEEGELLAEVETDKSVIEVTAPVSGTVRERVADGGETVRVGEPLLRFEDVDEPGSDGGSEDDDLTPAVTRLEADGESGDESMPADDADDSVTPAVTRVSDIGSDTGSDTGSDSDSEDGTEIDLAPDLTVDAVPEETEVLVVGGGPGGYVAAIRGAQLGLEVTLVERDAYGGTCLNSGCIPSKALIHGANVVEEATSAEHLGITAEVDVDAAELASWKNGVVDDLTGGVEQLLRGAGVTLVEGRAEFVDDHRARIATEEGDASLAFEYAIVATGSRPLEVPGFEPDGERVLDSSDALDLESIPERLVVVGAGYIGMELSTVFAKLGTDVTVVEMFDDVLPMYGEAVSRVVRERARELGVEFRFGERAADWEPTGDGVELTTEAEDGSTARLEADAVLVVAGREPVTDTANVEALGLEPDDDGFLSTDAQGRTTRDHVFAVGDVAGEPMLAHKASYEGEIAAAAIAGEPAVLDRDAMPAAVFTDPEVATVGLTREEATEAGYDPVVGKMPLRANGRALTVEATDGFVQVVVDTPSERLLGAQLVAPNASELIGEVALAIDVGLEASTVAETVHTHPTLSEAVMEAAADALGEAVHTR</sequence>
<keyword evidence="7 11" id="KW-0520">NAD</keyword>
<dbReference type="InterPro" id="IPR016156">
    <property type="entry name" value="FAD/NAD-linked_Rdtase_dimer_sf"/>
</dbReference>
<evidence type="ECO:0000256" key="2">
    <source>
        <dbReference type="ARBA" id="ARBA00012608"/>
    </source>
</evidence>
<dbReference type="InterPro" id="IPR006258">
    <property type="entry name" value="Lipoamide_DH"/>
</dbReference>
<dbReference type="Gene3D" id="3.50.50.60">
    <property type="entry name" value="FAD/NAD(P)-binding domain"/>
    <property type="match status" value="2"/>
</dbReference>
<dbReference type="AlphaFoldDB" id="A0A1I1FC12"/>
<dbReference type="InterPro" id="IPR011053">
    <property type="entry name" value="Single_hybrid_motif"/>
</dbReference>
<dbReference type="PROSITE" id="PS00076">
    <property type="entry name" value="PYRIDINE_REDOX_1"/>
    <property type="match status" value="1"/>
</dbReference>
<dbReference type="PANTHER" id="PTHR22912:SF160">
    <property type="entry name" value="DIHYDROLIPOYL DEHYDROGENASE"/>
    <property type="match status" value="1"/>
</dbReference>
<dbReference type="SUPFAM" id="SSF51905">
    <property type="entry name" value="FAD/NAD(P)-binding domain"/>
    <property type="match status" value="1"/>
</dbReference>
<evidence type="ECO:0000256" key="11">
    <source>
        <dbReference type="RuleBase" id="RU003692"/>
    </source>
</evidence>
<dbReference type="CDD" id="cd06849">
    <property type="entry name" value="lipoyl_domain"/>
    <property type="match status" value="1"/>
</dbReference>
<evidence type="ECO:0000256" key="10">
    <source>
        <dbReference type="ARBA" id="ARBA00049187"/>
    </source>
</evidence>
<evidence type="ECO:0000256" key="8">
    <source>
        <dbReference type="ARBA" id="ARBA00023157"/>
    </source>
</evidence>
<dbReference type="PRINTS" id="PR00411">
    <property type="entry name" value="PNDRDTASEI"/>
</dbReference>
<dbReference type="Gene3D" id="2.40.50.100">
    <property type="match status" value="1"/>
</dbReference>
<organism evidence="14 15">
    <name type="scientific">Natronobacterium haloterrestre</name>
    <name type="common">Halobiforma haloterrestris</name>
    <dbReference type="NCBI Taxonomy" id="148448"/>
    <lineage>
        <taxon>Archaea</taxon>
        <taxon>Methanobacteriati</taxon>
        <taxon>Methanobacteriota</taxon>
        <taxon>Stenosarchaea group</taxon>
        <taxon>Halobacteria</taxon>
        <taxon>Halobacteriales</taxon>
        <taxon>Natrialbaceae</taxon>
        <taxon>Natronobacterium</taxon>
    </lineage>
</organism>
<dbReference type="InterPro" id="IPR012999">
    <property type="entry name" value="Pyr_OxRdtase_I_AS"/>
</dbReference>